<evidence type="ECO:0000256" key="2">
    <source>
        <dbReference type="ARBA" id="ARBA00022771"/>
    </source>
</evidence>
<evidence type="ECO:0000256" key="1">
    <source>
        <dbReference type="ARBA" id="ARBA00022723"/>
    </source>
</evidence>
<dbReference type="SUPFAM" id="SSF144232">
    <property type="entry name" value="HIT/MYND zinc finger-like"/>
    <property type="match status" value="1"/>
</dbReference>
<dbReference type="GO" id="GO:0005634">
    <property type="term" value="C:nucleus"/>
    <property type="evidence" value="ECO:0007669"/>
    <property type="project" value="TreeGrafter"/>
</dbReference>
<dbReference type="Pfam" id="PF01753">
    <property type="entry name" value="zf-MYND"/>
    <property type="match status" value="1"/>
</dbReference>
<evidence type="ECO:0000313" key="6">
    <source>
        <dbReference type="EMBL" id="TDZ21675.1"/>
    </source>
</evidence>
<comment type="caution">
    <text evidence="6">The sequence shown here is derived from an EMBL/GenBank/DDBJ whole genome shotgun (WGS) entry which is preliminary data.</text>
</comment>
<dbReference type="Pfam" id="PF14737">
    <property type="entry name" value="DUF4470"/>
    <property type="match status" value="1"/>
</dbReference>
<reference evidence="7" key="1">
    <citation type="journal article" date="2013" name="New Phytol.">
        <title>Comparative genomic and transcriptomic analyses reveal the hemibiotrophic stage shift of Colletotrichum fungi.</title>
        <authorList>
            <person name="Gan P."/>
            <person name="Ikeda K."/>
            <person name="Irieda H."/>
            <person name="Narusaka M."/>
            <person name="O'Connell R.J."/>
            <person name="Narusaka Y."/>
            <person name="Takano Y."/>
            <person name="Kubo Y."/>
            <person name="Shirasu K."/>
        </authorList>
    </citation>
    <scope>NUCLEOTIDE SEQUENCE [LARGE SCALE GENOMIC DNA]</scope>
    <source>
        <strain evidence="7">104-T / ATCC 96160 / CBS 514.97 / LARS 414 / MAFF 240422</strain>
    </source>
</reference>
<keyword evidence="1" id="KW-0479">Metal-binding</keyword>
<feature type="domain" description="MYND-type" evidence="5">
    <location>
        <begin position="1178"/>
        <end position="1216"/>
    </location>
</feature>
<organism evidence="6 7">
    <name type="scientific">Colletotrichum orbiculare (strain 104-T / ATCC 96160 / CBS 514.97 / LARS 414 / MAFF 240422)</name>
    <name type="common">Cucumber anthracnose fungus</name>
    <name type="synonym">Colletotrichum lagenarium</name>
    <dbReference type="NCBI Taxonomy" id="1213857"/>
    <lineage>
        <taxon>Eukaryota</taxon>
        <taxon>Fungi</taxon>
        <taxon>Dikarya</taxon>
        <taxon>Ascomycota</taxon>
        <taxon>Pezizomycotina</taxon>
        <taxon>Sordariomycetes</taxon>
        <taxon>Hypocreomycetidae</taxon>
        <taxon>Glomerellales</taxon>
        <taxon>Glomerellaceae</taxon>
        <taxon>Colletotrichum</taxon>
        <taxon>Colletotrichum orbiculare species complex</taxon>
    </lineage>
</organism>
<dbReference type="PANTHER" id="PTHR10237">
    <property type="entry name" value="DEFORMED EPIDERMAL AUTOREGULATORY FACTOR 1 HOMOLOG SUPPRESSIN"/>
    <property type="match status" value="1"/>
</dbReference>
<keyword evidence="7" id="KW-1185">Reference proteome</keyword>
<dbReference type="Proteomes" id="UP000014480">
    <property type="component" value="Unassembled WGS sequence"/>
</dbReference>
<dbReference type="GO" id="GO:0000981">
    <property type="term" value="F:DNA-binding transcription factor activity, RNA polymerase II-specific"/>
    <property type="evidence" value="ECO:0007669"/>
    <property type="project" value="TreeGrafter"/>
</dbReference>
<dbReference type="GO" id="GO:0008270">
    <property type="term" value="F:zinc ion binding"/>
    <property type="evidence" value="ECO:0007669"/>
    <property type="project" value="UniProtKB-KW"/>
</dbReference>
<evidence type="ECO:0000259" key="5">
    <source>
        <dbReference type="PROSITE" id="PS50865"/>
    </source>
</evidence>
<evidence type="ECO:0000313" key="7">
    <source>
        <dbReference type="Proteomes" id="UP000014480"/>
    </source>
</evidence>
<dbReference type="PANTHER" id="PTHR10237:SF15">
    <property type="entry name" value="LD37257P"/>
    <property type="match status" value="1"/>
</dbReference>
<keyword evidence="3" id="KW-0862">Zinc</keyword>
<name>A0A484FVF3_COLOR</name>
<sequence length="1274" mass="140336">MLTPTVANNFSFFYALGNTPAVNLARGLPHGIDVSLLLLGCGDVRNILLTAYNDIGLPSRKLDVTCNDWDEAILARNILLFSLLIDNKASGTTLWNLYYSLRLEKSDARFLLDHLKKLLTASASFESWKASTYGKILPICDQATFDDVQRVWKQFADALSSDDASAQLAALQANLKHTQKFKDMVSGGGNTQTWTGLRSAAPVAMPNSQSILGASEIFWKSASSASREADDTPNPLFSAVLSENKVLHYGTDPICGFHLATAYVNLTKASPLKPDWKSHGSKPYAAAKTQFQEWAAACGTLLRKKRLVIRSVASEALALCQTLQNFVVTKEPSAGWYRRQFDTRPLSLDAEAYGGKLSAPATFDAVDTSNLADHVGTMTLLISALPLLSPHPWATLYTETLLKKDDDSKAAFDRLLFGHGPTVSLLLGASPVEYWTNATHVSFVDEVMINLAAGALNEKKDLQQQLHNRMAWKQCKSFSEANAKEPLKIDPEVLADVLFKLYLEIFAHENPMKLLSISQSSMAQMIRNTAYTNFHRGTLVSLWRFLKLRLSVSDFDATVNSLLRQTSSERSLMFTGNLRQELGLQLHTRGLLTESWLRRDIRPNRNLGGFDSWEPIPEVVAVNLVVPKDKITRVYDGSDQAKRASPTIRGALASGSDSNQPWHNFFEDVQLVFGTIVTSGSRDSPEFSVAVEADPAGWSGSSPLIASFYVPAATLQMERKTSYARLEIQASAQNVAVYSKTLGHDLVIFGAKLGDEDSIYISKYLPGQTRYPATCEAAGTLGESRSQANSETEAIFTANASEQRDRIATITGHLDFLSDKGKKLLTDKIPVVVEQASPFTLNVVFGQGNHVYPLTFPVPVDASQAKTRIARKSGYFEVIAPMLSPPTDPEDAGPLTQFIYPTTLARSLSNTPADLNTSHFNLDSLPIIDITDRAANQWMITLLSFQYTVRERRLRQELDRSRHGVTAFTRQNFKESLFSLFTLTTGTQGEAQTGLFSLDIPGGSGTQIHIFVSAVRLDAASGSIVLDAAVLPYTPSIVEKLYDSFLLGLHALEIGAVSVDEDELELWRKTLPAMVERCRTWNHKSACEYSKRGIVPVSLKMGESPLCSCGLGKLPKDFISIPGWEEASKYATRIAISPTYAVPFVDDVVDFDLWKGRLGGGGGAQNMIKQANEAKERCTNCGRAGGTLKKCSQCHIAKYCSLTCQKKDWRKHRSECEESAQNLQLDIATHVLGTGKKPRTAWLTPDYYEYYVRAPIIVHVRTPTPLGEEIVRGP</sequence>
<dbReference type="AlphaFoldDB" id="A0A484FVF3"/>
<protein>
    <submittedName>
        <fullName evidence="6">Deformed epidermal autoregulatory factor 1-like protein</fullName>
    </submittedName>
</protein>
<evidence type="ECO:0000256" key="3">
    <source>
        <dbReference type="ARBA" id="ARBA00022833"/>
    </source>
</evidence>
<evidence type="ECO:0000256" key="4">
    <source>
        <dbReference type="PROSITE-ProRule" id="PRU00134"/>
    </source>
</evidence>
<dbReference type="EMBL" id="AMCV02000013">
    <property type="protein sequence ID" value="TDZ21675.1"/>
    <property type="molecule type" value="Genomic_DNA"/>
</dbReference>
<dbReference type="Gene3D" id="6.10.140.2220">
    <property type="match status" value="1"/>
</dbReference>
<dbReference type="InterPro" id="IPR027974">
    <property type="entry name" value="DUF4470"/>
</dbReference>
<dbReference type="PROSITE" id="PS50865">
    <property type="entry name" value="ZF_MYND_2"/>
    <property type="match status" value="1"/>
</dbReference>
<proteinExistence type="predicted"/>
<reference evidence="7" key="2">
    <citation type="journal article" date="2019" name="Mol. Plant Microbe Interact.">
        <title>Genome sequence resources for four phytopathogenic fungi from the Colletotrichum orbiculare species complex.</title>
        <authorList>
            <person name="Gan P."/>
            <person name="Tsushima A."/>
            <person name="Narusaka M."/>
            <person name="Narusaka Y."/>
            <person name="Takano Y."/>
            <person name="Kubo Y."/>
            <person name="Shirasu K."/>
        </authorList>
    </citation>
    <scope>GENOME REANNOTATION</scope>
    <source>
        <strain evidence="7">104-T / ATCC 96160 / CBS 514.97 / LARS 414 / MAFF 240422</strain>
    </source>
</reference>
<dbReference type="InterPro" id="IPR024119">
    <property type="entry name" value="TF_DEAF-1"/>
</dbReference>
<gene>
    <name evidence="6" type="ORF">Cob_v005348</name>
</gene>
<accession>A0A484FVF3</accession>
<dbReference type="InterPro" id="IPR002893">
    <property type="entry name" value="Znf_MYND"/>
</dbReference>
<keyword evidence="2 4" id="KW-0863">Zinc-finger</keyword>
<dbReference type="PROSITE" id="PS01360">
    <property type="entry name" value="ZF_MYND_1"/>
    <property type="match status" value="1"/>
</dbReference>
<dbReference type="OrthoDB" id="341421at2759"/>